<reference evidence="3" key="1">
    <citation type="submission" date="2015-07" db="EMBL/GenBank/DDBJ databases">
        <title>Complete genome sequence and phylogenetic analysis of Limnochorda pilosa.</title>
        <authorList>
            <person name="Watanabe M."/>
            <person name="Kojima H."/>
            <person name="Fukui M."/>
        </authorList>
    </citation>
    <scope>NUCLEOTIDE SEQUENCE [LARGE SCALE GENOMIC DNA]</scope>
    <source>
        <strain evidence="3">HC45</strain>
    </source>
</reference>
<sequence length="175" mass="19581">METDEGSDEPPIDLQQTIQRLEVSDPQIQAELARFDDQGHPDLRWGDYPWLLRKGSSRLYGVYVGGRLAARMWLIETANSEGLGRRAQLRLHFLEVLPPYRSLGLGTLLVRFAQGFGLPMAVDALPGAEDFYLRLGFAPVDGTGHKRNGWGERTFVWLPQRAPVGEPVLRGATAR</sequence>
<feature type="domain" description="N-acetyltransferase" evidence="1">
    <location>
        <begin position="19"/>
        <end position="163"/>
    </location>
</feature>
<evidence type="ECO:0000259" key="1">
    <source>
        <dbReference type="PROSITE" id="PS51186"/>
    </source>
</evidence>
<dbReference type="InterPro" id="IPR000182">
    <property type="entry name" value="GNAT_dom"/>
</dbReference>
<dbReference type="PROSITE" id="PS51186">
    <property type="entry name" value="GNAT"/>
    <property type="match status" value="1"/>
</dbReference>
<dbReference type="GO" id="GO:0016747">
    <property type="term" value="F:acyltransferase activity, transferring groups other than amino-acyl groups"/>
    <property type="evidence" value="ECO:0007669"/>
    <property type="project" value="InterPro"/>
</dbReference>
<protein>
    <recommendedName>
        <fullName evidence="1">N-acetyltransferase domain-containing protein</fullName>
    </recommendedName>
</protein>
<dbReference type="OrthoDB" id="2242710at2"/>
<dbReference type="InterPro" id="IPR016181">
    <property type="entry name" value="Acyl_CoA_acyltransferase"/>
</dbReference>
<dbReference type="STRING" id="1555112.LIP_0342"/>
<dbReference type="EMBL" id="AP014924">
    <property type="protein sequence ID" value="BAS26199.1"/>
    <property type="molecule type" value="Genomic_DNA"/>
</dbReference>
<reference evidence="3" key="2">
    <citation type="journal article" date="2016" name="Int. J. Syst. Evol. Microbiol.">
        <title>Complete genome sequence and cell structure of Limnochorda pilosa, a Gram-negative spore-former within the phylum Firmicutes.</title>
        <authorList>
            <person name="Watanabe M."/>
            <person name="Kojima H."/>
            <person name="Fukui M."/>
        </authorList>
    </citation>
    <scope>NUCLEOTIDE SEQUENCE [LARGE SCALE GENOMIC DNA]</scope>
    <source>
        <strain evidence="3">HC45</strain>
    </source>
</reference>
<dbReference type="KEGG" id="lpil:LIP_0342"/>
<dbReference type="AlphaFoldDB" id="A0A0K2SHB5"/>
<gene>
    <name evidence="2" type="ORF">LIP_0342</name>
</gene>
<dbReference type="Gene3D" id="3.40.630.30">
    <property type="match status" value="1"/>
</dbReference>
<name>A0A0K2SHB5_LIMPI</name>
<dbReference type="RefSeq" id="WP_158509519.1">
    <property type="nucleotide sequence ID" value="NZ_AP014924.1"/>
</dbReference>
<dbReference type="SUPFAM" id="SSF55729">
    <property type="entry name" value="Acyl-CoA N-acyltransferases (Nat)"/>
    <property type="match status" value="1"/>
</dbReference>
<accession>A0A0K2SHB5</accession>
<organism evidence="2 3">
    <name type="scientific">Limnochorda pilosa</name>
    <dbReference type="NCBI Taxonomy" id="1555112"/>
    <lineage>
        <taxon>Bacteria</taxon>
        <taxon>Bacillati</taxon>
        <taxon>Bacillota</taxon>
        <taxon>Limnochordia</taxon>
        <taxon>Limnochordales</taxon>
        <taxon>Limnochordaceae</taxon>
        <taxon>Limnochorda</taxon>
    </lineage>
</organism>
<dbReference type="Pfam" id="PF00583">
    <property type="entry name" value="Acetyltransf_1"/>
    <property type="match status" value="1"/>
</dbReference>
<proteinExistence type="predicted"/>
<dbReference type="Proteomes" id="UP000065807">
    <property type="component" value="Chromosome"/>
</dbReference>
<evidence type="ECO:0000313" key="3">
    <source>
        <dbReference type="Proteomes" id="UP000065807"/>
    </source>
</evidence>
<keyword evidence="3" id="KW-1185">Reference proteome</keyword>
<evidence type="ECO:0000313" key="2">
    <source>
        <dbReference type="EMBL" id="BAS26199.1"/>
    </source>
</evidence>